<evidence type="ECO:0000256" key="5">
    <source>
        <dbReference type="ARBA" id="ARBA00022741"/>
    </source>
</evidence>
<comment type="caution">
    <text evidence="9">The sequence shown here is derived from an EMBL/GenBank/DDBJ whole genome shotgun (WGS) entry which is preliminary data.</text>
</comment>
<dbReference type="CDD" id="cd03257">
    <property type="entry name" value="ABC_NikE_OppD_transporters"/>
    <property type="match status" value="1"/>
</dbReference>
<dbReference type="GO" id="GO:0005524">
    <property type="term" value="F:ATP binding"/>
    <property type="evidence" value="ECO:0007669"/>
    <property type="project" value="UniProtKB-KW"/>
</dbReference>
<keyword evidence="3" id="KW-0813">Transport</keyword>
<dbReference type="Proteomes" id="UP000811545">
    <property type="component" value="Unassembled WGS sequence"/>
</dbReference>
<organism evidence="9 10">
    <name type="scientific">Psychracetigena formicireducens</name>
    <dbReference type="NCBI Taxonomy" id="2986056"/>
    <lineage>
        <taxon>Bacteria</taxon>
        <taxon>Bacillati</taxon>
        <taxon>Candidatus Lithacetigenota</taxon>
        <taxon>Candidatus Psychracetigena</taxon>
    </lineage>
</organism>
<dbReference type="GO" id="GO:0015833">
    <property type="term" value="P:peptide transport"/>
    <property type="evidence" value="ECO:0007669"/>
    <property type="project" value="InterPro"/>
</dbReference>
<accession>A0A9E2BH86</accession>
<evidence type="ECO:0000256" key="7">
    <source>
        <dbReference type="ARBA" id="ARBA00023136"/>
    </source>
</evidence>
<dbReference type="PROSITE" id="PS50893">
    <property type="entry name" value="ABC_TRANSPORTER_2"/>
    <property type="match status" value="1"/>
</dbReference>
<dbReference type="SUPFAM" id="SSF52540">
    <property type="entry name" value="P-loop containing nucleoside triphosphate hydrolases"/>
    <property type="match status" value="1"/>
</dbReference>
<dbReference type="InterPro" id="IPR003593">
    <property type="entry name" value="AAA+_ATPase"/>
</dbReference>
<dbReference type="FunFam" id="3.40.50.300:FF:000016">
    <property type="entry name" value="Oligopeptide ABC transporter ATP-binding component"/>
    <property type="match status" value="1"/>
</dbReference>
<dbReference type="Gene3D" id="3.40.50.300">
    <property type="entry name" value="P-loop containing nucleotide triphosphate hydrolases"/>
    <property type="match status" value="1"/>
</dbReference>
<dbReference type="EMBL" id="QLTW01000027">
    <property type="protein sequence ID" value="MBT9144862.1"/>
    <property type="molecule type" value="Genomic_DNA"/>
</dbReference>
<protein>
    <submittedName>
        <fullName evidence="9">Oligopeptide transport ATP-binding protein OppD</fullName>
    </submittedName>
</protein>
<evidence type="ECO:0000256" key="1">
    <source>
        <dbReference type="ARBA" id="ARBA00004202"/>
    </source>
</evidence>
<dbReference type="PANTHER" id="PTHR43297:SF2">
    <property type="entry name" value="DIPEPTIDE TRANSPORT ATP-BINDING PROTEIN DPPD"/>
    <property type="match status" value="1"/>
</dbReference>
<gene>
    <name evidence="9" type="primary">oppD_1</name>
    <name evidence="9" type="ORF">DDT42_00718</name>
</gene>
<dbReference type="SMART" id="SM00382">
    <property type="entry name" value="AAA"/>
    <property type="match status" value="1"/>
</dbReference>
<evidence type="ECO:0000313" key="9">
    <source>
        <dbReference type="EMBL" id="MBT9144862.1"/>
    </source>
</evidence>
<sequence length="340" mass="37984">MPEYDYLVDVRNLKTFFYTEDGVVPAVDRVSLRIKSGETLGVVGESGCGKSVTSLSIMRLIQEPPGKILEGEIFFKGENLLLKPEEEMRKIRGGDIAMIFQEPMTSLNPVYTVGDQVSEAIILHQGLSKKDAIDKVVQMFKLVGISDAERRVNSYPHQLSGGMRQRVMIAMALSCSPDLLIADEPTTALDVTIQAQILELMKELKGRLGMAIILVTHNLGVVAEMAQNIMVMYAGKVVEYASARDIFKTPQHPYSYGLLYSVPRLDRGKSKEPLLTIEGIVPNPYNMPPGCRFHPRCKFRMDICDKEEPPLTAIENSERSVACWLFIRRGKQDFLSEGVI</sequence>
<evidence type="ECO:0000256" key="4">
    <source>
        <dbReference type="ARBA" id="ARBA00022475"/>
    </source>
</evidence>
<dbReference type="AlphaFoldDB" id="A0A9E2BH86"/>
<keyword evidence="4" id="KW-1003">Cell membrane</keyword>
<dbReference type="GO" id="GO:0016887">
    <property type="term" value="F:ATP hydrolysis activity"/>
    <property type="evidence" value="ECO:0007669"/>
    <property type="project" value="InterPro"/>
</dbReference>
<dbReference type="PROSITE" id="PS00211">
    <property type="entry name" value="ABC_TRANSPORTER_1"/>
    <property type="match status" value="1"/>
</dbReference>
<evidence type="ECO:0000259" key="8">
    <source>
        <dbReference type="PROSITE" id="PS50893"/>
    </source>
</evidence>
<comment type="subcellular location">
    <subcellularLocation>
        <location evidence="1">Cell membrane</location>
        <topology evidence="1">Peripheral membrane protein</topology>
    </subcellularLocation>
</comment>
<dbReference type="NCBIfam" id="TIGR01727">
    <property type="entry name" value="oligo_HPY"/>
    <property type="match status" value="1"/>
</dbReference>
<dbReference type="PANTHER" id="PTHR43297">
    <property type="entry name" value="OLIGOPEPTIDE TRANSPORT ATP-BINDING PROTEIN APPD"/>
    <property type="match status" value="1"/>
</dbReference>
<evidence type="ECO:0000256" key="6">
    <source>
        <dbReference type="ARBA" id="ARBA00022840"/>
    </source>
</evidence>
<dbReference type="InterPro" id="IPR050388">
    <property type="entry name" value="ABC_Ni/Peptide_Import"/>
</dbReference>
<evidence type="ECO:0000256" key="2">
    <source>
        <dbReference type="ARBA" id="ARBA00005417"/>
    </source>
</evidence>
<dbReference type="InterPro" id="IPR017871">
    <property type="entry name" value="ABC_transporter-like_CS"/>
</dbReference>
<name>A0A9E2BH86_PSYF1</name>
<dbReference type="Pfam" id="PF08352">
    <property type="entry name" value="oligo_HPY"/>
    <property type="match status" value="1"/>
</dbReference>
<dbReference type="InterPro" id="IPR027417">
    <property type="entry name" value="P-loop_NTPase"/>
</dbReference>
<comment type="similarity">
    <text evidence="2">Belongs to the ABC transporter superfamily.</text>
</comment>
<reference evidence="9 10" key="1">
    <citation type="journal article" date="2021" name="bioRxiv">
        <title>Unique metabolic strategies in Hadean analogues reveal hints for primordial physiology.</title>
        <authorList>
            <person name="Nobu M.K."/>
            <person name="Nakai R."/>
            <person name="Tamazawa S."/>
            <person name="Mori H."/>
            <person name="Toyoda A."/>
            <person name="Ijiri A."/>
            <person name="Suzuki S."/>
            <person name="Kurokawa K."/>
            <person name="Kamagata Y."/>
            <person name="Tamaki H."/>
        </authorList>
    </citation>
    <scope>NUCLEOTIDE SEQUENCE [LARGE SCALE GENOMIC DNA]</scope>
    <source>
        <strain evidence="9">BS525</strain>
    </source>
</reference>
<dbReference type="InterPro" id="IPR013563">
    <property type="entry name" value="Oligopep_ABC_C"/>
</dbReference>
<dbReference type="GO" id="GO:0005886">
    <property type="term" value="C:plasma membrane"/>
    <property type="evidence" value="ECO:0007669"/>
    <property type="project" value="UniProtKB-SubCell"/>
</dbReference>
<evidence type="ECO:0000313" key="10">
    <source>
        <dbReference type="Proteomes" id="UP000811545"/>
    </source>
</evidence>
<keyword evidence="6 9" id="KW-0067">ATP-binding</keyword>
<dbReference type="InterPro" id="IPR003439">
    <property type="entry name" value="ABC_transporter-like_ATP-bd"/>
</dbReference>
<keyword evidence="7" id="KW-0472">Membrane</keyword>
<proteinExistence type="inferred from homology"/>
<dbReference type="Pfam" id="PF00005">
    <property type="entry name" value="ABC_tran"/>
    <property type="match status" value="1"/>
</dbReference>
<keyword evidence="5" id="KW-0547">Nucleotide-binding</keyword>
<evidence type="ECO:0000256" key="3">
    <source>
        <dbReference type="ARBA" id="ARBA00022448"/>
    </source>
</evidence>
<feature type="domain" description="ABC transporter" evidence="8">
    <location>
        <begin position="10"/>
        <end position="259"/>
    </location>
</feature>